<dbReference type="PANTHER" id="PTHR10587:SF133">
    <property type="entry name" value="CHITIN DEACETYLASE 1-RELATED"/>
    <property type="match status" value="1"/>
</dbReference>
<dbReference type="GO" id="GO:0046872">
    <property type="term" value="F:metal ion binding"/>
    <property type="evidence" value="ECO:0007669"/>
    <property type="project" value="UniProtKB-KW"/>
</dbReference>
<dbReference type="GO" id="GO:0016020">
    <property type="term" value="C:membrane"/>
    <property type="evidence" value="ECO:0007669"/>
    <property type="project" value="TreeGrafter"/>
</dbReference>
<evidence type="ECO:0000256" key="1">
    <source>
        <dbReference type="ARBA" id="ARBA00003236"/>
    </source>
</evidence>
<evidence type="ECO:0000256" key="6">
    <source>
        <dbReference type="ARBA" id="ARBA00032976"/>
    </source>
</evidence>
<dbReference type="InterPro" id="IPR002509">
    <property type="entry name" value="NODB_dom"/>
</dbReference>
<evidence type="ECO:0000256" key="5">
    <source>
        <dbReference type="ARBA" id="ARBA00022801"/>
    </source>
</evidence>
<evidence type="ECO:0000313" key="10">
    <source>
        <dbReference type="Proteomes" id="UP000501568"/>
    </source>
</evidence>
<evidence type="ECO:0000256" key="3">
    <source>
        <dbReference type="ARBA" id="ARBA00020071"/>
    </source>
</evidence>
<feature type="chain" id="PRO_5026028434" description="Chitooligosaccharide deacetylase" evidence="7">
    <location>
        <begin position="22"/>
        <end position="313"/>
    </location>
</feature>
<dbReference type="PANTHER" id="PTHR10587">
    <property type="entry name" value="GLYCOSYL TRANSFERASE-RELATED"/>
    <property type="match status" value="1"/>
</dbReference>
<organism evidence="9 10">
    <name type="scientific">Stakelama tenebrarum</name>
    <dbReference type="NCBI Taxonomy" id="2711215"/>
    <lineage>
        <taxon>Bacteria</taxon>
        <taxon>Pseudomonadati</taxon>
        <taxon>Pseudomonadota</taxon>
        <taxon>Alphaproteobacteria</taxon>
        <taxon>Sphingomonadales</taxon>
        <taxon>Sphingomonadaceae</taxon>
        <taxon>Stakelama</taxon>
    </lineage>
</organism>
<reference evidence="9 10" key="1">
    <citation type="submission" date="2020-02" db="EMBL/GenBank/DDBJ databases">
        <authorList>
            <person name="Zheng R.K."/>
            <person name="Sun C.M."/>
        </authorList>
    </citation>
    <scope>NUCLEOTIDE SEQUENCE [LARGE SCALE GENOMIC DNA]</scope>
    <source>
        <strain evidence="10">zrk23</strain>
    </source>
</reference>
<dbReference type="AlphaFoldDB" id="A0A6G6Y9R2"/>
<evidence type="ECO:0000256" key="4">
    <source>
        <dbReference type="ARBA" id="ARBA00022723"/>
    </source>
</evidence>
<dbReference type="Proteomes" id="UP000501568">
    <property type="component" value="Chromosome"/>
</dbReference>
<protein>
    <recommendedName>
        <fullName evidence="3">Chitooligosaccharide deacetylase</fullName>
    </recommendedName>
    <alternativeName>
        <fullName evidence="6">Nodulation protein B</fullName>
    </alternativeName>
</protein>
<accession>A0A6G6Y9R2</accession>
<feature type="signal peptide" evidence="7">
    <location>
        <begin position="1"/>
        <end position="21"/>
    </location>
</feature>
<gene>
    <name evidence="9" type="ORF">G5C33_17010</name>
</gene>
<evidence type="ECO:0000259" key="8">
    <source>
        <dbReference type="PROSITE" id="PS51677"/>
    </source>
</evidence>
<dbReference type="EMBL" id="CP049109">
    <property type="protein sequence ID" value="QIG81313.1"/>
    <property type="molecule type" value="Genomic_DNA"/>
</dbReference>
<keyword evidence="10" id="KW-1185">Reference proteome</keyword>
<evidence type="ECO:0000256" key="7">
    <source>
        <dbReference type="SAM" id="SignalP"/>
    </source>
</evidence>
<keyword evidence="5" id="KW-0378">Hydrolase</keyword>
<evidence type="ECO:0000313" key="9">
    <source>
        <dbReference type="EMBL" id="QIG81313.1"/>
    </source>
</evidence>
<dbReference type="GO" id="GO:0005975">
    <property type="term" value="P:carbohydrate metabolic process"/>
    <property type="evidence" value="ECO:0007669"/>
    <property type="project" value="InterPro"/>
</dbReference>
<evidence type="ECO:0000256" key="2">
    <source>
        <dbReference type="ARBA" id="ARBA00010973"/>
    </source>
</evidence>
<sequence>MKLRALFLFLAMVFAALPAAAQDKRIALSFDDVPRGAGAFLTPDQRTVRLIAALHRADVPQAVFFLNPGQIAESDGGEARIDAYVAAGHVIANHSWSHPHLNATAAADYLADIDRAEAWLKGREGYRPWFRYPFLDEGQADKAKREAIREGLAQRGLSNGYVTAESSDWHIEALTVQAVRDGKAIDMDALRDFYVESHVEAAEYYDALARRTIGRSPAHVMLLHETDIAALFIDDLVAALRAKGWTIITADEAYADPIAVQAARYDTPHAQGTLTEMLAWQAGLPAPRWYARNDTRLATRLFVERVLHETPDE</sequence>
<name>A0A6G6Y9R2_9SPHN</name>
<comment type="function">
    <text evidence="1">Is involved in generating a small heat-stable compound (Nod), an acylated oligomer of N-acetylglucosamine, that stimulates mitosis in various plant protoplasts.</text>
</comment>
<dbReference type="PROSITE" id="PS51677">
    <property type="entry name" value="NODB"/>
    <property type="match status" value="1"/>
</dbReference>
<dbReference type="Gene3D" id="3.20.20.370">
    <property type="entry name" value="Glycoside hydrolase/deacetylase"/>
    <property type="match status" value="1"/>
</dbReference>
<dbReference type="RefSeq" id="WP_165328239.1">
    <property type="nucleotide sequence ID" value="NZ_CP049109.1"/>
</dbReference>
<dbReference type="KEGG" id="spzr:G5C33_17010"/>
<proteinExistence type="inferred from homology"/>
<dbReference type="InterPro" id="IPR050248">
    <property type="entry name" value="Polysacc_deacetylase_ArnD"/>
</dbReference>
<dbReference type="InterPro" id="IPR011330">
    <property type="entry name" value="Glyco_hydro/deAcase_b/a-brl"/>
</dbReference>
<keyword evidence="4" id="KW-0479">Metal-binding</keyword>
<dbReference type="GO" id="GO:0016810">
    <property type="term" value="F:hydrolase activity, acting on carbon-nitrogen (but not peptide) bonds"/>
    <property type="evidence" value="ECO:0007669"/>
    <property type="project" value="InterPro"/>
</dbReference>
<keyword evidence="7" id="KW-0732">Signal</keyword>
<feature type="domain" description="NodB homology" evidence="8">
    <location>
        <begin position="24"/>
        <end position="248"/>
    </location>
</feature>
<comment type="similarity">
    <text evidence="2">Belongs to the polysaccharide deacetylase family.</text>
</comment>
<dbReference type="Pfam" id="PF01522">
    <property type="entry name" value="Polysacc_deac_1"/>
    <property type="match status" value="1"/>
</dbReference>
<dbReference type="SUPFAM" id="SSF88713">
    <property type="entry name" value="Glycoside hydrolase/deacetylase"/>
    <property type="match status" value="1"/>
</dbReference>